<organism evidence="1 2">
    <name type="scientific">Miniphocaeibacter halophilus</name>
    <dbReference type="NCBI Taxonomy" id="2931922"/>
    <lineage>
        <taxon>Bacteria</taxon>
        <taxon>Bacillati</taxon>
        <taxon>Bacillota</taxon>
        <taxon>Tissierellia</taxon>
        <taxon>Tissierellales</taxon>
        <taxon>Peptoniphilaceae</taxon>
        <taxon>Miniphocaeibacter</taxon>
    </lineage>
</organism>
<reference evidence="1 2" key="1">
    <citation type="journal article" date="2022" name="Int. J. Syst. Evol. Microbiol.">
        <title>Miniphocaeibacter halophilus sp. nov., an ammonium-tolerant acetate-producing bacterium isolated from a biogas system.</title>
        <authorList>
            <person name="Schnurer A."/>
            <person name="Singh A."/>
            <person name="Bi S."/>
            <person name="Qiao W."/>
            <person name="Westerholm M."/>
        </authorList>
    </citation>
    <scope>NUCLEOTIDE SEQUENCE [LARGE SCALE GENOMIC DNA]</scope>
    <source>
        <strain evidence="1 2">AMB_01</strain>
    </source>
</reference>
<evidence type="ECO:0000313" key="1">
    <source>
        <dbReference type="EMBL" id="QQK08291.1"/>
    </source>
</evidence>
<accession>A0AC61MZB5</accession>
<protein>
    <submittedName>
        <fullName evidence="1">RNA polymerase sigma factor</fullName>
    </submittedName>
</protein>
<proteinExistence type="predicted"/>
<dbReference type="EMBL" id="CP066744">
    <property type="protein sequence ID" value="QQK08291.1"/>
    <property type="molecule type" value="Genomic_DNA"/>
</dbReference>
<evidence type="ECO:0000313" key="2">
    <source>
        <dbReference type="Proteomes" id="UP000595814"/>
    </source>
</evidence>
<keyword evidence="2" id="KW-1185">Reference proteome</keyword>
<sequence length="78" mass="9362">MEIEFDEIYKIYFKDVFLFIKSICKNESLAEEIAQETFFKALKSIDGFDGKVDIKIWLFTIAKNTYYSHYKKEKKDTI</sequence>
<name>A0AC61MZB5_9FIRM</name>
<gene>
    <name evidence="1" type="ORF">JFY71_01755</name>
</gene>
<dbReference type="Proteomes" id="UP000595814">
    <property type="component" value="Chromosome"/>
</dbReference>